<dbReference type="AlphaFoldDB" id="A0A0D6JIP1"/>
<dbReference type="KEGG" id="fiy:BN1229_v1_3302"/>
<evidence type="ECO:0000313" key="2">
    <source>
        <dbReference type="EMBL" id="CPR21869.1"/>
    </source>
</evidence>
<sequence>MSCILFEGRSLIGKVPFGATREVLRVRNCCLCLERCSWDFATNREAEISAHWGRRKAENPDFFNGGILVMQSPRIESGTFFAELIQTDFKSYLFWRESGFPEAGVFDGFGAALIRSADGAVLLGRQGAGNINSGLAYLPGGFIDPRDVREDGSVSIDESIARELVEETGLNAEELRRRPGYYVTVFGAKISIAVEYCSALPADALRHTMLNRIATQDDPELEDIVAVSERDLMSSSAMADYVQMLLPAVFSAPGD</sequence>
<feature type="domain" description="Nudix hydrolase" evidence="1">
    <location>
        <begin position="104"/>
        <end position="251"/>
    </location>
</feature>
<dbReference type="KEGG" id="fil:BN1229_v1_2614"/>
<dbReference type="InterPro" id="IPR015797">
    <property type="entry name" value="NUDIX_hydrolase-like_dom_sf"/>
</dbReference>
<dbReference type="InterPro" id="IPR000086">
    <property type="entry name" value="NUDIX_hydrolase_dom"/>
</dbReference>
<evidence type="ECO:0000313" key="3">
    <source>
        <dbReference type="Proteomes" id="UP000033187"/>
    </source>
</evidence>
<dbReference type="SUPFAM" id="SSF55811">
    <property type="entry name" value="Nudix"/>
    <property type="match status" value="1"/>
</dbReference>
<dbReference type="Proteomes" id="UP000033187">
    <property type="component" value="Chromosome 1"/>
</dbReference>
<accession>A0A0D6JIP1</accession>
<proteinExistence type="predicted"/>
<name>A0A0D6JIP1_9HYPH</name>
<dbReference type="Pfam" id="PF00293">
    <property type="entry name" value="NUDIX"/>
    <property type="match status" value="1"/>
</dbReference>
<dbReference type="Gene3D" id="3.90.79.10">
    <property type="entry name" value="Nucleoside Triphosphate Pyrophosphohydrolase"/>
    <property type="match status" value="1"/>
</dbReference>
<dbReference type="EMBL" id="LN829119">
    <property type="protein sequence ID" value="CPR21869.1"/>
    <property type="molecule type" value="Genomic_DNA"/>
</dbReference>
<dbReference type="GO" id="GO:0016787">
    <property type="term" value="F:hydrolase activity"/>
    <property type="evidence" value="ECO:0007669"/>
    <property type="project" value="UniProtKB-KW"/>
</dbReference>
<protein>
    <submittedName>
        <fullName evidence="2">Putative NUDIX hydrolase</fullName>
    </submittedName>
</protein>
<evidence type="ECO:0000259" key="1">
    <source>
        <dbReference type="PROSITE" id="PS51462"/>
    </source>
</evidence>
<gene>
    <name evidence="2" type="ORF">YBN1229_v1_3302</name>
</gene>
<keyword evidence="3" id="KW-1185">Reference proteome</keyword>
<dbReference type="RefSeq" id="WP_152024999.1">
    <property type="nucleotide sequence ID" value="NZ_LN829118.1"/>
</dbReference>
<organism evidence="2 3">
    <name type="scientific">Candidatus Filomicrobium marinum</name>
    <dbReference type="NCBI Taxonomy" id="1608628"/>
    <lineage>
        <taxon>Bacteria</taxon>
        <taxon>Pseudomonadati</taxon>
        <taxon>Pseudomonadota</taxon>
        <taxon>Alphaproteobacteria</taxon>
        <taxon>Hyphomicrobiales</taxon>
        <taxon>Hyphomicrobiaceae</taxon>
        <taxon>Filomicrobium</taxon>
    </lineage>
</organism>
<dbReference type="PROSITE" id="PS51462">
    <property type="entry name" value="NUDIX"/>
    <property type="match status" value="1"/>
</dbReference>
<dbReference type="OrthoDB" id="9806849at2"/>
<keyword evidence="2" id="KW-0378">Hydrolase</keyword>
<reference evidence="3" key="1">
    <citation type="submission" date="2015-02" db="EMBL/GenBank/DDBJ databases">
        <authorList>
            <person name="Chooi Y.-H."/>
        </authorList>
    </citation>
    <scope>NUCLEOTIDE SEQUENCE [LARGE SCALE GENOMIC DNA]</scope>
    <source>
        <strain evidence="3">strain Y</strain>
    </source>
</reference>